<comment type="caution">
    <text evidence="2">The sequence shown here is derived from an EMBL/GenBank/DDBJ whole genome shotgun (WGS) entry which is preliminary data.</text>
</comment>
<dbReference type="EMBL" id="CAMKVN010004075">
    <property type="protein sequence ID" value="CAI2186305.1"/>
    <property type="molecule type" value="Genomic_DNA"/>
</dbReference>
<reference evidence="2" key="1">
    <citation type="submission" date="2022-08" db="EMBL/GenBank/DDBJ databases">
        <authorList>
            <person name="Kallberg Y."/>
            <person name="Tangrot J."/>
            <person name="Rosling A."/>
        </authorList>
    </citation>
    <scope>NUCLEOTIDE SEQUENCE</scope>
    <source>
        <strain evidence="2">Wild A</strain>
    </source>
</reference>
<accession>A0A9W4T0U2</accession>
<dbReference type="Proteomes" id="UP001153678">
    <property type="component" value="Unassembled WGS sequence"/>
</dbReference>
<evidence type="ECO:0000313" key="3">
    <source>
        <dbReference type="Proteomes" id="UP001153678"/>
    </source>
</evidence>
<sequence length="240" mass="28465">KIKIMVNTYKNLVEEYMGVTHTQYNLMSSEEKCEKMLELLTKDNELLDDEDEFAYRNLNALNELLLVREELGDNVLMTLMVRLARRKKSKEELDNIVKKINIFPEIKKYFENYAISQFSSKFEQKYGKNLEAYSKKIVVEGIEEISKVEKLLNSINYGEKRFLGTEKKFLTKLKREIESLKDFDTAKSDVVMDGTEEIKKLEEKIKSLEKENLEIQQSVKKRITDRENKIFAEHRKEKMH</sequence>
<gene>
    <name evidence="2" type="ORF">FWILDA_LOCUS12508</name>
</gene>
<organism evidence="2 3">
    <name type="scientific">Funneliformis geosporum</name>
    <dbReference type="NCBI Taxonomy" id="1117311"/>
    <lineage>
        <taxon>Eukaryota</taxon>
        <taxon>Fungi</taxon>
        <taxon>Fungi incertae sedis</taxon>
        <taxon>Mucoromycota</taxon>
        <taxon>Glomeromycotina</taxon>
        <taxon>Glomeromycetes</taxon>
        <taxon>Glomerales</taxon>
        <taxon>Glomeraceae</taxon>
        <taxon>Funneliformis</taxon>
    </lineage>
</organism>
<keyword evidence="1" id="KW-0175">Coiled coil</keyword>
<evidence type="ECO:0000313" key="2">
    <source>
        <dbReference type="EMBL" id="CAI2186305.1"/>
    </source>
</evidence>
<dbReference type="AlphaFoldDB" id="A0A9W4T0U2"/>
<keyword evidence="3" id="KW-1185">Reference proteome</keyword>
<proteinExistence type="predicted"/>
<evidence type="ECO:0000256" key="1">
    <source>
        <dbReference type="SAM" id="Coils"/>
    </source>
</evidence>
<protein>
    <submittedName>
        <fullName evidence="2">2578_t:CDS:1</fullName>
    </submittedName>
</protein>
<name>A0A9W4T0U2_9GLOM</name>
<feature type="non-terminal residue" evidence="2">
    <location>
        <position position="240"/>
    </location>
</feature>
<feature type="coiled-coil region" evidence="1">
    <location>
        <begin position="191"/>
        <end position="218"/>
    </location>
</feature>